<protein>
    <submittedName>
        <fullName evidence="1">Uncharacterized protein</fullName>
    </submittedName>
</protein>
<accession>A0ACC0FWD1</accession>
<dbReference type="Proteomes" id="UP001060215">
    <property type="component" value="Chromosome 12"/>
</dbReference>
<reference evidence="1 2" key="1">
    <citation type="journal article" date="2022" name="Plant J.">
        <title>Chromosome-level genome of Camellia lanceoleosa provides a valuable resource for understanding genome evolution and self-incompatibility.</title>
        <authorList>
            <person name="Gong W."/>
            <person name="Xiao S."/>
            <person name="Wang L."/>
            <person name="Liao Z."/>
            <person name="Chang Y."/>
            <person name="Mo W."/>
            <person name="Hu G."/>
            <person name="Li W."/>
            <person name="Zhao G."/>
            <person name="Zhu H."/>
            <person name="Hu X."/>
            <person name="Ji K."/>
            <person name="Xiang X."/>
            <person name="Song Q."/>
            <person name="Yuan D."/>
            <person name="Jin S."/>
            <person name="Zhang L."/>
        </authorList>
    </citation>
    <scope>NUCLEOTIDE SEQUENCE [LARGE SCALE GENOMIC DNA]</scope>
    <source>
        <strain evidence="1">SQ_2022a</strain>
    </source>
</reference>
<evidence type="ECO:0000313" key="1">
    <source>
        <dbReference type="EMBL" id="KAI7993178.1"/>
    </source>
</evidence>
<dbReference type="EMBL" id="CM045769">
    <property type="protein sequence ID" value="KAI7993178.1"/>
    <property type="molecule type" value="Genomic_DNA"/>
</dbReference>
<keyword evidence="2" id="KW-1185">Reference proteome</keyword>
<comment type="caution">
    <text evidence="1">The sequence shown here is derived from an EMBL/GenBank/DDBJ whole genome shotgun (WGS) entry which is preliminary data.</text>
</comment>
<evidence type="ECO:0000313" key="2">
    <source>
        <dbReference type="Proteomes" id="UP001060215"/>
    </source>
</evidence>
<sequence>MCRVERSIDVSSNASDDNKVKVHKQARSVPEEDANVTSRRVSGIDVAPESVAGKPVDSPNWKIENRATCVASATAAGLPCED</sequence>
<gene>
    <name evidence="1" type="ORF">LOK49_LG11G02245</name>
</gene>
<proteinExistence type="predicted"/>
<name>A0ACC0FWD1_9ERIC</name>
<organism evidence="1 2">
    <name type="scientific">Camellia lanceoleosa</name>
    <dbReference type="NCBI Taxonomy" id="1840588"/>
    <lineage>
        <taxon>Eukaryota</taxon>
        <taxon>Viridiplantae</taxon>
        <taxon>Streptophyta</taxon>
        <taxon>Embryophyta</taxon>
        <taxon>Tracheophyta</taxon>
        <taxon>Spermatophyta</taxon>
        <taxon>Magnoliopsida</taxon>
        <taxon>eudicotyledons</taxon>
        <taxon>Gunneridae</taxon>
        <taxon>Pentapetalae</taxon>
        <taxon>asterids</taxon>
        <taxon>Ericales</taxon>
        <taxon>Theaceae</taxon>
        <taxon>Camellia</taxon>
    </lineage>
</organism>